<evidence type="ECO:0000313" key="2">
    <source>
        <dbReference type="Proteomes" id="UP001501183"/>
    </source>
</evidence>
<dbReference type="RefSeq" id="WP_345344991.1">
    <property type="nucleotide sequence ID" value="NZ_BAABFB010000038.1"/>
</dbReference>
<accession>A0ABP8P331</accession>
<reference evidence="2" key="1">
    <citation type="journal article" date="2019" name="Int. J. Syst. Evol. Microbiol.">
        <title>The Global Catalogue of Microorganisms (GCM) 10K type strain sequencing project: providing services to taxonomists for standard genome sequencing and annotation.</title>
        <authorList>
            <consortium name="The Broad Institute Genomics Platform"/>
            <consortium name="The Broad Institute Genome Sequencing Center for Infectious Disease"/>
            <person name="Wu L."/>
            <person name="Ma J."/>
        </authorList>
    </citation>
    <scope>NUCLEOTIDE SEQUENCE [LARGE SCALE GENOMIC DNA]</scope>
    <source>
        <strain evidence="2">JCM 32206</strain>
    </source>
</reference>
<protein>
    <submittedName>
        <fullName evidence="1">Uncharacterized protein</fullName>
    </submittedName>
</protein>
<keyword evidence="2" id="KW-1185">Reference proteome</keyword>
<name>A0ABP8P331_9NOCA</name>
<gene>
    <name evidence="1" type="ORF">GCM10023094_23680</name>
</gene>
<sequence>MAVRDDTVAAVVHELYRGCADHLVDLFGGDVHQFGRGRGLMRSGIAGPRIPQHGRGTDRLALGLLTGP</sequence>
<dbReference type="EMBL" id="BAABFB010000038">
    <property type="protein sequence ID" value="GAA4479093.1"/>
    <property type="molecule type" value="Genomic_DNA"/>
</dbReference>
<organism evidence="1 2">
    <name type="scientific">Rhodococcus olei</name>
    <dbReference type="NCBI Taxonomy" id="2161675"/>
    <lineage>
        <taxon>Bacteria</taxon>
        <taxon>Bacillati</taxon>
        <taxon>Actinomycetota</taxon>
        <taxon>Actinomycetes</taxon>
        <taxon>Mycobacteriales</taxon>
        <taxon>Nocardiaceae</taxon>
        <taxon>Rhodococcus</taxon>
    </lineage>
</organism>
<comment type="caution">
    <text evidence="1">The sequence shown here is derived from an EMBL/GenBank/DDBJ whole genome shotgun (WGS) entry which is preliminary data.</text>
</comment>
<evidence type="ECO:0000313" key="1">
    <source>
        <dbReference type="EMBL" id="GAA4479093.1"/>
    </source>
</evidence>
<proteinExistence type="predicted"/>
<dbReference type="Proteomes" id="UP001501183">
    <property type="component" value="Unassembled WGS sequence"/>
</dbReference>